<dbReference type="Gene3D" id="3.10.450.710">
    <property type="entry name" value="Tgt2/MlaC"/>
    <property type="match status" value="1"/>
</dbReference>
<dbReference type="Pfam" id="PF05494">
    <property type="entry name" value="MlaC"/>
    <property type="match status" value="1"/>
</dbReference>
<evidence type="ECO:0000313" key="1">
    <source>
        <dbReference type="EMBL" id="HFC92771.1"/>
    </source>
</evidence>
<proteinExistence type="predicted"/>
<gene>
    <name evidence="1" type="ORF">ENJ51_08150</name>
</gene>
<dbReference type="PANTHER" id="PTHR36573">
    <property type="entry name" value="INTERMEMBRANE PHOSPHOLIPID TRANSPORT SYSTEM BINDING PROTEIN MLAC"/>
    <property type="match status" value="1"/>
</dbReference>
<dbReference type="InterPro" id="IPR008869">
    <property type="entry name" value="MlaC/ttg2D"/>
</dbReference>
<comment type="caution">
    <text evidence="1">The sequence shown here is derived from an EMBL/GenBank/DDBJ whole genome shotgun (WGS) entry which is preliminary data.</text>
</comment>
<protein>
    <submittedName>
        <fullName evidence="1">ABC transporter substrate-binding protein</fullName>
    </submittedName>
</protein>
<organism evidence="1">
    <name type="scientific">Leucothrix mucor</name>
    <dbReference type="NCBI Taxonomy" id="45248"/>
    <lineage>
        <taxon>Bacteria</taxon>
        <taxon>Pseudomonadati</taxon>
        <taxon>Pseudomonadota</taxon>
        <taxon>Gammaproteobacteria</taxon>
        <taxon>Thiotrichales</taxon>
        <taxon>Thiotrichaceae</taxon>
        <taxon>Leucothrix</taxon>
    </lineage>
</organism>
<dbReference type="PIRSF" id="PIRSF004649">
    <property type="entry name" value="MlaC"/>
    <property type="match status" value="1"/>
</dbReference>
<name>A0A7V2T3Q6_LEUMU</name>
<dbReference type="PANTHER" id="PTHR36573:SF1">
    <property type="entry name" value="INTERMEMBRANE PHOSPHOLIPID TRANSPORT SYSTEM BINDING PROTEIN MLAC"/>
    <property type="match status" value="1"/>
</dbReference>
<sequence length="203" mass="22484">MTIMKQLISLIILFFTLSLSQIGMARNSVAEAAVLKANNAIFAELEKRKSELKNNPAVLNAIVKKQVLPFIDFAAMAKLTLGKHWKKANKSQKDRFLKAYSAMLINSYAKNIVDYAGATMTVKTSMSAGREGYETVRTLITPKGRAAVAANYDVRDKSGSWKAYNIEILGLNLITNFRTSFTREVSSKGLDALIARLEKNNKS</sequence>
<dbReference type="AlphaFoldDB" id="A0A7V2T3Q6"/>
<dbReference type="EMBL" id="DRMS01000303">
    <property type="protein sequence ID" value="HFC92771.1"/>
    <property type="molecule type" value="Genomic_DNA"/>
</dbReference>
<reference evidence="1" key="1">
    <citation type="journal article" date="2020" name="mSystems">
        <title>Genome- and Community-Level Interaction Insights into Carbon Utilization and Element Cycling Functions of Hydrothermarchaeota in Hydrothermal Sediment.</title>
        <authorList>
            <person name="Zhou Z."/>
            <person name="Liu Y."/>
            <person name="Xu W."/>
            <person name="Pan J."/>
            <person name="Luo Z.H."/>
            <person name="Li M."/>
        </authorList>
    </citation>
    <scope>NUCLEOTIDE SEQUENCE [LARGE SCALE GENOMIC DNA]</scope>
    <source>
        <strain evidence="1">HyVt-493</strain>
    </source>
</reference>
<accession>A0A7V2T3Q6</accession>
<dbReference type="InterPro" id="IPR042245">
    <property type="entry name" value="Tgt2/MlaC_sf"/>
</dbReference>
<dbReference type="Proteomes" id="UP000885750">
    <property type="component" value="Unassembled WGS sequence"/>
</dbReference>